<sequence>MESWKVETKCIQDGYRPGNGEPRVVPITQSTTFKYDSTEHVAKLFDLEAPGHFYTRLSNPTVEALENKVASLEGGVGALCTASGQSASMNAILNICESGDHIVSSNSIYGGTFNLFAITLKKMGIEVSFVDPEASEAEIESAFRPNTKALFGETIANPKLNVLDIEKMADIAHKNGVPLIVDNTFATPYLCNPFEFGADIIIHSTTKYIDGHATSVGGIIVDSGNFDWNNGKFPGLVEPDPSYHGLSYTENFKNAAYIVKARVQYIRDIGNCMSPMNAFLTNLGLETLHLRMERHCSNALKVAEYLESSEEVLSVTYPGLKSSPYKSLADKYLPKGTSGVISFRIKGGKERAIEFMDKLKLANIVVHVADIRTAVLHPASSTHRQLTDEQLAEAGIDPDMIRLSVGIENVEDIIADIEQAF</sequence>
<evidence type="ECO:0000256" key="4">
    <source>
        <dbReference type="ARBA" id="ARBA00022898"/>
    </source>
</evidence>
<evidence type="ECO:0000256" key="1">
    <source>
        <dbReference type="ARBA" id="ARBA00001933"/>
    </source>
</evidence>
<dbReference type="InterPro" id="IPR015424">
    <property type="entry name" value="PyrdxlP-dep_Trfase"/>
</dbReference>
<dbReference type="GO" id="GO:0006535">
    <property type="term" value="P:cysteine biosynthetic process from serine"/>
    <property type="evidence" value="ECO:0007669"/>
    <property type="project" value="TreeGrafter"/>
</dbReference>
<dbReference type="Gene3D" id="3.40.640.10">
    <property type="entry name" value="Type I PLP-dependent aspartate aminotransferase-like (Major domain)"/>
    <property type="match status" value="1"/>
</dbReference>
<gene>
    <name evidence="7" type="primary">mdeA_1</name>
    <name evidence="7" type="ORF">EUAN_00430</name>
</gene>
<evidence type="ECO:0000256" key="3">
    <source>
        <dbReference type="ARBA" id="ARBA00022679"/>
    </source>
</evidence>
<comment type="caution">
    <text evidence="7">The sequence shown here is derived from an EMBL/GenBank/DDBJ whole genome shotgun (WGS) entry which is preliminary data.</text>
</comment>
<dbReference type="STRING" id="39480.EUAN_00430"/>
<comment type="similarity">
    <text evidence="2 6">Belongs to the trans-sulfuration enzymes family.</text>
</comment>
<evidence type="ECO:0000256" key="6">
    <source>
        <dbReference type="RuleBase" id="RU362118"/>
    </source>
</evidence>
<dbReference type="InterPro" id="IPR000277">
    <property type="entry name" value="Cys/Met-Metab_PyrdxlP-dep_enz"/>
</dbReference>
<dbReference type="PANTHER" id="PTHR43797:SF3">
    <property type="entry name" value="O-ACETYLHOMOSERINE SULFHYDRYLASE"/>
    <property type="match status" value="1"/>
</dbReference>
<dbReference type="FunFam" id="3.40.640.10:FF:000035">
    <property type="entry name" value="O-succinylhomoserine sulfhydrylase"/>
    <property type="match status" value="1"/>
</dbReference>
<dbReference type="EC" id="4.4.1.11" evidence="7"/>
<dbReference type="SUPFAM" id="SSF53383">
    <property type="entry name" value="PLP-dependent transferases"/>
    <property type="match status" value="1"/>
</dbReference>
<accession>A0A1S1VBH3</accession>
<dbReference type="CDD" id="cd00614">
    <property type="entry name" value="CGS_like"/>
    <property type="match status" value="1"/>
</dbReference>
<evidence type="ECO:0000256" key="2">
    <source>
        <dbReference type="ARBA" id="ARBA00009077"/>
    </source>
</evidence>
<organism evidence="7 8">
    <name type="scientific">Andreesenia angusta</name>
    <dbReference type="NCBI Taxonomy" id="39480"/>
    <lineage>
        <taxon>Bacteria</taxon>
        <taxon>Bacillati</taxon>
        <taxon>Bacillota</taxon>
        <taxon>Tissierellia</taxon>
        <taxon>Tissierellales</taxon>
        <taxon>Gottschalkiaceae</taxon>
        <taxon>Andreesenia</taxon>
    </lineage>
</organism>
<keyword evidence="8" id="KW-1185">Reference proteome</keyword>
<protein>
    <submittedName>
        <fullName evidence="7">Methionine gamma-lyase</fullName>
        <ecNumber evidence="7">4.4.1.11</ecNumber>
    </submittedName>
</protein>
<dbReference type="GO" id="GO:0003961">
    <property type="term" value="F:O-acetylhomoserine aminocarboxypropyltransferase activity"/>
    <property type="evidence" value="ECO:0007669"/>
    <property type="project" value="TreeGrafter"/>
</dbReference>
<dbReference type="NCBIfam" id="TIGR01326">
    <property type="entry name" value="OAH_OAS_sulfhy"/>
    <property type="match status" value="1"/>
</dbReference>
<dbReference type="GO" id="GO:0005737">
    <property type="term" value="C:cytoplasm"/>
    <property type="evidence" value="ECO:0007669"/>
    <property type="project" value="TreeGrafter"/>
</dbReference>
<dbReference type="AlphaFoldDB" id="A0A1S1VBH3"/>
<dbReference type="RefSeq" id="WP_071060483.1">
    <property type="nucleotide sequence ID" value="NZ_MKIE01000001.1"/>
</dbReference>
<keyword evidence="3" id="KW-0808">Transferase</keyword>
<proteinExistence type="inferred from homology"/>
<evidence type="ECO:0000313" key="7">
    <source>
        <dbReference type="EMBL" id="OHW63179.1"/>
    </source>
</evidence>
<keyword evidence="4 5" id="KW-0663">Pyridoxal phosphate</keyword>
<dbReference type="Proteomes" id="UP000180254">
    <property type="component" value="Unassembled WGS sequence"/>
</dbReference>
<comment type="cofactor">
    <cofactor evidence="1 6">
        <name>pyridoxal 5'-phosphate</name>
        <dbReference type="ChEBI" id="CHEBI:597326"/>
    </cofactor>
</comment>
<evidence type="ECO:0000313" key="8">
    <source>
        <dbReference type="Proteomes" id="UP000180254"/>
    </source>
</evidence>
<dbReference type="OrthoDB" id="9780685at2"/>
<dbReference type="InterPro" id="IPR015421">
    <property type="entry name" value="PyrdxlP-dep_Trfase_major"/>
</dbReference>
<dbReference type="GO" id="GO:0071269">
    <property type="term" value="P:L-homocysteine biosynthetic process"/>
    <property type="evidence" value="ECO:0007669"/>
    <property type="project" value="TreeGrafter"/>
</dbReference>
<dbReference type="PANTHER" id="PTHR43797">
    <property type="entry name" value="HOMOCYSTEINE/CYSTEINE SYNTHASE"/>
    <property type="match status" value="1"/>
</dbReference>
<dbReference type="GO" id="GO:0019346">
    <property type="term" value="P:transsulfuration"/>
    <property type="evidence" value="ECO:0007669"/>
    <property type="project" value="InterPro"/>
</dbReference>
<dbReference type="EMBL" id="MKIE01000001">
    <property type="protein sequence ID" value="OHW63179.1"/>
    <property type="molecule type" value="Genomic_DNA"/>
</dbReference>
<keyword evidence="7" id="KW-0456">Lyase</keyword>
<dbReference type="Pfam" id="PF01053">
    <property type="entry name" value="Cys_Met_Meta_PP"/>
    <property type="match status" value="1"/>
</dbReference>
<dbReference type="InterPro" id="IPR006235">
    <property type="entry name" value="OAc-hSer/O-AcSer_sulfhydrylase"/>
</dbReference>
<dbReference type="GO" id="GO:0018826">
    <property type="term" value="F:methionine gamma-lyase activity"/>
    <property type="evidence" value="ECO:0007669"/>
    <property type="project" value="UniProtKB-EC"/>
</dbReference>
<dbReference type="GO" id="GO:0030170">
    <property type="term" value="F:pyridoxal phosphate binding"/>
    <property type="evidence" value="ECO:0007669"/>
    <property type="project" value="InterPro"/>
</dbReference>
<dbReference type="Gene3D" id="3.90.1150.10">
    <property type="entry name" value="Aspartate Aminotransferase, domain 1"/>
    <property type="match status" value="1"/>
</dbReference>
<name>A0A1S1VBH3_9FIRM</name>
<reference evidence="7 8" key="1">
    <citation type="submission" date="2016-09" db="EMBL/GenBank/DDBJ databases">
        <title>Genome sequence of Eubacterium angustum.</title>
        <authorList>
            <person name="Poehlein A."/>
            <person name="Daniel R."/>
        </authorList>
    </citation>
    <scope>NUCLEOTIDE SEQUENCE [LARGE SCALE GENOMIC DNA]</scope>
    <source>
        <strain evidence="7 8">DSM 1989</strain>
    </source>
</reference>
<evidence type="ECO:0000256" key="5">
    <source>
        <dbReference type="PIRSR" id="PIRSR001434-2"/>
    </source>
</evidence>
<dbReference type="GO" id="GO:0004124">
    <property type="term" value="F:cysteine synthase activity"/>
    <property type="evidence" value="ECO:0007669"/>
    <property type="project" value="TreeGrafter"/>
</dbReference>
<dbReference type="PIRSF" id="PIRSF001434">
    <property type="entry name" value="CGS"/>
    <property type="match status" value="1"/>
</dbReference>
<feature type="modified residue" description="N6-(pyridoxal phosphate)lysine" evidence="5">
    <location>
        <position position="207"/>
    </location>
</feature>
<dbReference type="InterPro" id="IPR015422">
    <property type="entry name" value="PyrdxlP-dep_Trfase_small"/>
</dbReference>